<organism evidence="1 2">
    <name type="scientific">Paramecium pentaurelia</name>
    <dbReference type="NCBI Taxonomy" id="43138"/>
    <lineage>
        <taxon>Eukaryota</taxon>
        <taxon>Sar</taxon>
        <taxon>Alveolata</taxon>
        <taxon>Ciliophora</taxon>
        <taxon>Intramacronucleata</taxon>
        <taxon>Oligohymenophorea</taxon>
        <taxon>Peniculida</taxon>
        <taxon>Parameciidae</taxon>
        <taxon>Paramecium</taxon>
    </lineage>
</organism>
<dbReference type="AlphaFoldDB" id="A0A8S1Y0I7"/>
<dbReference type="Proteomes" id="UP000689195">
    <property type="component" value="Unassembled WGS sequence"/>
</dbReference>
<evidence type="ECO:0000313" key="2">
    <source>
        <dbReference type="Proteomes" id="UP000689195"/>
    </source>
</evidence>
<gene>
    <name evidence="1" type="ORF">PPENT_87.1.T1400008</name>
</gene>
<dbReference type="OrthoDB" id="304060at2759"/>
<comment type="caution">
    <text evidence="1">The sequence shown here is derived from an EMBL/GenBank/DDBJ whole genome shotgun (WGS) entry which is preliminary data.</text>
</comment>
<name>A0A8S1Y0I7_9CILI</name>
<reference evidence="1" key="1">
    <citation type="submission" date="2021-01" db="EMBL/GenBank/DDBJ databases">
        <authorList>
            <consortium name="Genoscope - CEA"/>
            <person name="William W."/>
        </authorList>
    </citation>
    <scope>NUCLEOTIDE SEQUENCE</scope>
</reference>
<proteinExistence type="predicted"/>
<keyword evidence="2" id="KW-1185">Reference proteome</keyword>
<protein>
    <submittedName>
        <fullName evidence="1">Uncharacterized protein</fullName>
    </submittedName>
</protein>
<accession>A0A8S1Y0I7</accession>
<dbReference type="EMBL" id="CAJJDO010000140">
    <property type="protein sequence ID" value="CAD8205174.1"/>
    <property type="molecule type" value="Genomic_DNA"/>
</dbReference>
<evidence type="ECO:0000313" key="1">
    <source>
        <dbReference type="EMBL" id="CAD8205174.1"/>
    </source>
</evidence>
<sequence>METQFLFKKIKYCSLIYPKINSKYYNHKFFNQIKIVYIIILDKYMWKLMLLSSLIIIGQSALQPSVLNFMQGYAFGVGMGDEVPEIMDCVLDVILVKPQWDIILKQFKQGDAINIWNGLTDILFSFDQFVQQCGNTTIGLNKIQKHIRKIFTTPSLFKKMIDNMSRESEKISELSCQFVELMTEQDTYQSGYVIGQLISIVIEI</sequence>